<accession>A0AAU8AR76</accession>
<geneLocation type="plasmid" evidence="1">
    <name>unnamed3</name>
</geneLocation>
<dbReference type="RefSeq" id="WP_353476332.1">
    <property type="nucleotide sequence ID" value="NZ_CP123388.1"/>
</dbReference>
<organism evidence="1">
    <name type="scientific">Alloyangia sp. H15</name>
    <dbReference type="NCBI Taxonomy" id="3029062"/>
    <lineage>
        <taxon>Bacteria</taxon>
        <taxon>Pseudomonadati</taxon>
        <taxon>Pseudomonadota</taxon>
        <taxon>Alphaproteobacteria</taxon>
        <taxon>Rhodobacterales</taxon>
        <taxon>Roseobacteraceae</taxon>
        <taxon>Alloyangia</taxon>
    </lineage>
</organism>
<gene>
    <name evidence="1" type="ORF">PVT71_27025</name>
</gene>
<evidence type="ECO:0000313" key="1">
    <source>
        <dbReference type="EMBL" id="XCC97442.1"/>
    </source>
</evidence>
<proteinExistence type="predicted"/>
<sequence>MRATSQGHEITLSAEEIGRIDALAQAGGRIVSPEGLAPDCD</sequence>
<name>A0AAU8AR76_9RHOB</name>
<keyword evidence="1" id="KW-0614">Plasmid</keyword>
<dbReference type="AlphaFoldDB" id="A0AAU8AR76"/>
<protein>
    <submittedName>
        <fullName evidence="1">Uncharacterized protein</fullName>
    </submittedName>
</protein>
<reference evidence="1" key="1">
    <citation type="submission" date="2023-02" db="EMBL/GenBank/DDBJ databases">
        <title>Description and genomic characterization of Salipiger bruguierae sp. nov., isolated from the sediment of mangrove plant Bruguiera sexangula.</title>
        <authorList>
            <person name="Long M."/>
        </authorList>
    </citation>
    <scope>NUCLEOTIDE SEQUENCE</scope>
    <source>
        <strain evidence="1">H15</strain>
        <plasmid evidence="1">unnamed3</plasmid>
    </source>
</reference>
<dbReference type="EMBL" id="CP123388">
    <property type="protein sequence ID" value="XCC97442.1"/>
    <property type="molecule type" value="Genomic_DNA"/>
</dbReference>